<keyword evidence="3" id="KW-0812">Transmembrane</keyword>
<evidence type="ECO:0000313" key="6">
    <source>
        <dbReference type="EMBL" id="NDW22196.1"/>
    </source>
</evidence>
<dbReference type="CDD" id="cd01949">
    <property type="entry name" value="GGDEF"/>
    <property type="match status" value="1"/>
</dbReference>
<dbReference type="InterPro" id="IPR001633">
    <property type="entry name" value="EAL_dom"/>
</dbReference>
<keyword evidence="3" id="KW-1133">Transmembrane helix</keyword>
<feature type="transmembrane region" description="Helical" evidence="3">
    <location>
        <begin position="75"/>
        <end position="106"/>
    </location>
</feature>
<dbReference type="Pfam" id="PF00990">
    <property type="entry name" value="GGDEF"/>
    <property type="match status" value="1"/>
</dbReference>
<gene>
    <name evidence="6" type="ORF">GTW09_11735</name>
</gene>
<feature type="transmembrane region" description="Helical" evidence="3">
    <location>
        <begin position="25"/>
        <end position="43"/>
    </location>
</feature>
<evidence type="ECO:0000259" key="4">
    <source>
        <dbReference type="PROSITE" id="PS50883"/>
    </source>
</evidence>
<dbReference type="EMBL" id="JAAAWP010000007">
    <property type="protein sequence ID" value="NDW22196.1"/>
    <property type="molecule type" value="Genomic_DNA"/>
</dbReference>
<dbReference type="PANTHER" id="PTHR44757:SF2">
    <property type="entry name" value="BIOFILM ARCHITECTURE MAINTENANCE PROTEIN MBAA"/>
    <property type="match status" value="1"/>
</dbReference>
<feature type="domain" description="GGDEF" evidence="5">
    <location>
        <begin position="230"/>
        <end position="363"/>
    </location>
</feature>
<dbReference type="Gene3D" id="3.20.20.450">
    <property type="entry name" value="EAL domain"/>
    <property type="match status" value="1"/>
</dbReference>
<dbReference type="InterPro" id="IPR043128">
    <property type="entry name" value="Rev_trsase/Diguanyl_cyclase"/>
</dbReference>
<evidence type="ECO:0000259" key="5">
    <source>
        <dbReference type="PROSITE" id="PS50887"/>
    </source>
</evidence>
<dbReference type="RefSeq" id="WP_163112048.1">
    <property type="nucleotide sequence ID" value="NZ_JAAAWP010000007.1"/>
</dbReference>
<organism evidence="6 7">
    <name type="scientific">Alteromonas hispanica</name>
    <dbReference type="NCBI Taxonomy" id="315421"/>
    <lineage>
        <taxon>Bacteria</taxon>
        <taxon>Pseudomonadati</taxon>
        <taxon>Pseudomonadota</taxon>
        <taxon>Gammaproteobacteria</taxon>
        <taxon>Alteromonadales</taxon>
        <taxon>Alteromonadaceae</taxon>
        <taxon>Alteromonas/Salinimonas group</taxon>
        <taxon>Alteromonas</taxon>
    </lineage>
</organism>
<feature type="transmembrane region" description="Helical" evidence="3">
    <location>
        <begin position="118"/>
        <end position="136"/>
    </location>
</feature>
<dbReference type="SUPFAM" id="SSF55073">
    <property type="entry name" value="Nucleotide cyclase"/>
    <property type="match status" value="1"/>
</dbReference>
<keyword evidence="3" id="KW-0472">Membrane</keyword>
<reference evidence="6 7" key="1">
    <citation type="submission" date="2020-01" db="EMBL/GenBank/DDBJ databases">
        <title>Genomes of bacteria type strains.</title>
        <authorList>
            <person name="Chen J."/>
            <person name="Zhu S."/>
            <person name="Yang J."/>
        </authorList>
    </citation>
    <scope>NUCLEOTIDE SEQUENCE [LARGE SCALE GENOMIC DNA]</scope>
    <source>
        <strain evidence="6 7">LMG 22958</strain>
    </source>
</reference>
<evidence type="ECO:0000313" key="7">
    <source>
        <dbReference type="Proteomes" id="UP000478837"/>
    </source>
</evidence>
<keyword evidence="2" id="KW-0175">Coiled coil</keyword>
<dbReference type="SUPFAM" id="SSF141868">
    <property type="entry name" value="EAL domain-like"/>
    <property type="match status" value="1"/>
</dbReference>
<evidence type="ECO:0000256" key="2">
    <source>
        <dbReference type="SAM" id="Coils"/>
    </source>
</evidence>
<dbReference type="PROSITE" id="PS50883">
    <property type="entry name" value="EAL"/>
    <property type="match status" value="1"/>
</dbReference>
<evidence type="ECO:0000256" key="1">
    <source>
        <dbReference type="ARBA" id="ARBA00001946"/>
    </source>
</evidence>
<accession>A0A6L9MVN5</accession>
<dbReference type="SMART" id="SM00267">
    <property type="entry name" value="GGDEF"/>
    <property type="match status" value="1"/>
</dbReference>
<dbReference type="NCBIfam" id="TIGR00254">
    <property type="entry name" value="GGDEF"/>
    <property type="match status" value="1"/>
</dbReference>
<dbReference type="PANTHER" id="PTHR44757">
    <property type="entry name" value="DIGUANYLATE CYCLASE DGCP"/>
    <property type="match status" value="1"/>
</dbReference>
<evidence type="ECO:0000256" key="3">
    <source>
        <dbReference type="SAM" id="Phobius"/>
    </source>
</evidence>
<dbReference type="GO" id="GO:0003824">
    <property type="term" value="F:catalytic activity"/>
    <property type="evidence" value="ECO:0007669"/>
    <property type="project" value="UniProtKB-ARBA"/>
</dbReference>
<dbReference type="Pfam" id="PF00563">
    <property type="entry name" value="EAL"/>
    <property type="match status" value="1"/>
</dbReference>
<keyword evidence="7" id="KW-1185">Reference proteome</keyword>
<feature type="domain" description="EAL" evidence="4">
    <location>
        <begin position="372"/>
        <end position="626"/>
    </location>
</feature>
<dbReference type="InterPro" id="IPR000160">
    <property type="entry name" value="GGDEF_dom"/>
</dbReference>
<feature type="transmembrane region" description="Helical" evidence="3">
    <location>
        <begin position="148"/>
        <end position="172"/>
    </location>
</feature>
<dbReference type="Gene3D" id="3.30.70.270">
    <property type="match status" value="1"/>
</dbReference>
<dbReference type="PROSITE" id="PS50887">
    <property type="entry name" value="GGDEF"/>
    <property type="match status" value="1"/>
</dbReference>
<dbReference type="InterPro" id="IPR052155">
    <property type="entry name" value="Biofilm_reg_signaling"/>
</dbReference>
<comment type="caution">
    <text evidence="6">The sequence shown here is derived from an EMBL/GenBank/DDBJ whole genome shotgun (WGS) entry which is preliminary data.</text>
</comment>
<dbReference type="SMART" id="SM00052">
    <property type="entry name" value="EAL"/>
    <property type="match status" value="1"/>
</dbReference>
<dbReference type="InterPro" id="IPR035919">
    <property type="entry name" value="EAL_sf"/>
</dbReference>
<dbReference type="FunFam" id="3.30.70.270:FF:000001">
    <property type="entry name" value="Diguanylate cyclase domain protein"/>
    <property type="match status" value="1"/>
</dbReference>
<name>A0A6L9MVN5_9ALTE</name>
<dbReference type="AlphaFoldDB" id="A0A6L9MVN5"/>
<dbReference type="Proteomes" id="UP000478837">
    <property type="component" value="Unassembled WGS sequence"/>
</dbReference>
<sequence length="641" mass="71297">MHQGKASRNKLASNVAETEIRRRRLIQTCFAASLGLFAALFFARNSAFFIMLIGFIALLTTSLMALYRYSSSCNYLFLGTVSSILFALCATGAGVFDLAMLGLPVVIIFSAMLGNKRLFLSVLSLVSIQCFVLAWLELEGIVEPNTPVLTWSHVSFIFIIFSVTGFSVYVLVQDIRKLIESLVIENAKAEESKQQIQHLALHDPLTNLPNRVLGERLLVSMLNEHQASPNKLAMLFIDLDNFKPINDALGHAAGDDFLKKISQTIDQNLQKDQCLIRFGGDEFIVLAPNMSDKKEVDTLSKQIIRLCSTEYSINDARVVVSASIGIACAPDDGLTFKQLCRKADVAMYEAKRKGRNRFEYYNSKLDEHSDRVFSLLQKLRPAILNNKLEVYFQPLIDLHSDTICSMEALVRWPQEDGAMIFPDQFIPVAESSGLINKLGAFVLEEACRFCAHQHSIGNDKLTVAVNLSFSQFRDNSLPGIVESVLKKTGLAANFLELELTESILADEQGNISTQLEQLKKLGVQFAIDDFGTGYSNLNYLRSFNAGKLKIDKIFITTLGIDEKHEMLVSAIINMAKSLDMKVVAEGVEGDAAKTKLIELGCDIGQGYLWSKPIPESQFNELLKVERQANDLHLTFDESPAT</sequence>
<dbReference type="InterPro" id="IPR029787">
    <property type="entry name" value="Nucleotide_cyclase"/>
</dbReference>
<feature type="coiled-coil region" evidence="2">
    <location>
        <begin position="172"/>
        <end position="199"/>
    </location>
</feature>
<dbReference type="CDD" id="cd01948">
    <property type="entry name" value="EAL"/>
    <property type="match status" value="1"/>
</dbReference>
<comment type="cofactor">
    <cofactor evidence="1">
        <name>Mg(2+)</name>
        <dbReference type="ChEBI" id="CHEBI:18420"/>
    </cofactor>
</comment>
<feature type="transmembrane region" description="Helical" evidence="3">
    <location>
        <begin position="48"/>
        <end position="69"/>
    </location>
</feature>
<proteinExistence type="predicted"/>
<protein>
    <submittedName>
        <fullName evidence="6">EAL domain-containing protein</fullName>
    </submittedName>
</protein>